<evidence type="ECO:0000313" key="3">
    <source>
        <dbReference type="Proteomes" id="UP000547209"/>
    </source>
</evidence>
<dbReference type="InterPro" id="IPR001711">
    <property type="entry name" value="PLipase_C_Pinositol-sp_Y"/>
</dbReference>
<organism evidence="2 3">
    <name type="scientific">Cohnella nanjingensis</name>
    <dbReference type="NCBI Taxonomy" id="1387779"/>
    <lineage>
        <taxon>Bacteria</taxon>
        <taxon>Bacillati</taxon>
        <taxon>Bacillota</taxon>
        <taxon>Bacilli</taxon>
        <taxon>Bacillales</taxon>
        <taxon>Paenibacillaceae</taxon>
        <taxon>Cohnella</taxon>
    </lineage>
</organism>
<comment type="caution">
    <text evidence="2">The sequence shown here is derived from an EMBL/GenBank/DDBJ whole genome shotgun (WGS) entry which is preliminary data.</text>
</comment>
<dbReference type="Pfam" id="PF01547">
    <property type="entry name" value="SBP_bac_1"/>
    <property type="match status" value="1"/>
</dbReference>
<dbReference type="PANTHER" id="PTHR43649:SF17">
    <property type="entry name" value="ABC TRANSPORTER SOLUTE BINDING PROTEIN-SUGAR TRANSPORT"/>
    <property type="match status" value="1"/>
</dbReference>
<proteinExistence type="predicted"/>
<dbReference type="PANTHER" id="PTHR43649">
    <property type="entry name" value="ARABINOSE-BINDING PROTEIN-RELATED"/>
    <property type="match status" value="1"/>
</dbReference>
<dbReference type="InterPro" id="IPR022627">
    <property type="entry name" value="DUF3502"/>
</dbReference>
<name>A0A7X0RPQ8_9BACL</name>
<dbReference type="Pfam" id="PF12010">
    <property type="entry name" value="DUF3502"/>
    <property type="match status" value="1"/>
</dbReference>
<keyword evidence="3" id="KW-1185">Reference proteome</keyword>
<dbReference type="AlphaFoldDB" id="A0A7X0RPQ8"/>
<protein>
    <submittedName>
        <fullName evidence="2">ABC transporter substrate-binding protein</fullName>
    </submittedName>
</protein>
<feature type="domain" description="PI-PLC Y-box" evidence="1">
    <location>
        <begin position="395"/>
        <end position="457"/>
    </location>
</feature>
<gene>
    <name evidence="2" type="ORF">H7C19_11995</name>
</gene>
<accession>A0A7X0RPQ8</accession>
<dbReference type="GO" id="GO:0035556">
    <property type="term" value="P:intracellular signal transduction"/>
    <property type="evidence" value="ECO:0007669"/>
    <property type="project" value="InterPro"/>
</dbReference>
<dbReference type="RefSeq" id="WP_185142876.1">
    <property type="nucleotide sequence ID" value="NZ_JACJVP010000020.1"/>
</dbReference>
<sequence>MARTTKKAIAFVGGALGVILLAGGVWAALRGGASSGSGPSAVSPSRPAHEAAVASDADRIVMVFPSGSPRDLQLVEDEMNRYLLTKINAVVDLKPIDMGSWWDKTGLMFASNEQIDLLFTAGWMKFGDEVAKGKLLPLDDLLERYGQGIQGILNPSIIEAGKLNGSIYGLVANKEFASSKGLVLRKDLIDKYGIDLSRVKTLADMTPIFAAIKQGEPGVYPLQAQAERSPFTYMMQYGLFDMLGDGPGVLAREDASMTVVSMADTPQFAAYAQLMYEWNRAGYLNPDAATTKDNEYEAVKAGRAFAFAESLKPGFEIQASRNTGMPMATVPLTKPYTTTADTTSAMFAVTKNAKHPEKAMMLLNLLYTDPYLLNLLDWGIEGKHYVKKAGNLIDYPAGVNARNVGYNLNQAWMFGNLLNSYLWANEDPNLWERYRDFNAQADKSLALGFVFDPARVKNEIAACANVEADFGPAINTGGLDPQIVLPRYRQKLKEAGADKVIREKQRQLDAWLAERSAP</sequence>
<dbReference type="GO" id="GO:0004435">
    <property type="term" value="F:phosphatidylinositol-4,5-bisphosphate phospholipase C activity"/>
    <property type="evidence" value="ECO:0007669"/>
    <property type="project" value="InterPro"/>
</dbReference>
<evidence type="ECO:0000313" key="2">
    <source>
        <dbReference type="EMBL" id="MBB6671402.1"/>
    </source>
</evidence>
<dbReference type="Proteomes" id="UP000547209">
    <property type="component" value="Unassembled WGS sequence"/>
</dbReference>
<dbReference type="PROSITE" id="PS50008">
    <property type="entry name" value="PIPLC_Y_DOMAIN"/>
    <property type="match status" value="1"/>
</dbReference>
<dbReference type="EMBL" id="JACJVP010000020">
    <property type="protein sequence ID" value="MBB6671402.1"/>
    <property type="molecule type" value="Genomic_DNA"/>
</dbReference>
<dbReference type="SUPFAM" id="SSF53850">
    <property type="entry name" value="Periplasmic binding protein-like II"/>
    <property type="match status" value="1"/>
</dbReference>
<dbReference type="GO" id="GO:0006629">
    <property type="term" value="P:lipid metabolic process"/>
    <property type="evidence" value="ECO:0007669"/>
    <property type="project" value="InterPro"/>
</dbReference>
<evidence type="ECO:0000259" key="1">
    <source>
        <dbReference type="PROSITE" id="PS50008"/>
    </source>
</evidence>
<reference evidence="2 3" key="1">
    <citation type="submission" date="2020-08" db="EMBL/GenBank/DDBJ databases">
        <title>Cohnella phylogeny.</title>
        <authorList>
            <person name="Dunlap C."/>
        </authorList>
    </citation>
    <scope>NUCLEOTIDE SEQUENCE [LARGE SCALE GENOMIC DNA]</scope>
    <source>
        <strain evidence="2 3">DSM 28246</strain>
    </source>
</reference>
<dbReference type="InterPro" id="IPR006059">
    <property type="entry name" value="SBP"/>
</dbReference>
<dbReference type="Gene3D" id="3.40.190.10">
    <property type="entry name" value="Periplasmic binding protein-like II"/>
    <property type="match status" value="1"/>
</dbReference>
<dbReference type="InterPro" id="IPR050490">
    <property type="entry name" value="Bact_solute-bd_prot1"/>
</dbReference>